<gene>
    <name evidence="1" type="ORF">SAMN05414137_104389</name>
</gene>
<dbReference type="SUPFAM" id="SSF54909">
    <property type="entry name" value="Dimeric alpha+beta barrel"/>
    <property type="match status" value="1"/>
</dbReference>
<proteinExistence type="predicted"/>
<dbReference type="InterPro" id="IPR011008">
    <property type="entry name" value="Dimeric_a/b-barrel"/>
</dbReference>
<sequence length="102" mass="11676">MMIEWVLAEANVRVPAGREADLIAAYHRLIAQPLPDGLLQTELLRGPDGRWRIQTLWQDRSFLNAMRERPAHGLLHGLHADADFAVFEVVDEWITPQPEDLQ</sequence>
<reference evidence="2" key="1">
    <citation type="submission" date="2016-10" db="EMBL/GenBank/DDBJ databases">
        <authorList>
            <person name="Varghese N."/>
        </authorList>
    </citation>
    <scope>NUCLEOTIDE SEQUENCE [LARGE SCALE GENOMIC DNA]</scope>
    <source>
        <strain evidence="2">DSM 45096 / BCRC 16803 / CGMCC 4.1857 / CIP 109030 / JCM 12277 / KCTC 19219 / NBRC 100920 / 33214</strain>
    </source>
</reference>
<keyword evidence="2" id="KW-1185">Reference proteome</keyword>
<dbReference type="Proteomes" id="UP000183015">
    <property type="component" value="Unassembled WGS sequence"/>
</dbReference>
<evidence type="ECO:0000313" key="1">
    <source>
        <dbReference type="EMBL" id="SEK95182.1"/>
    </source>
</evidence>
<dbReference type="AlphaFoldDB" id="A0A1H7L853"/>
<dbReference type="eggNOG" id="ENOG5034BYD">
    <property type="taxonomic scope" value="Bacteria"/>
</dbReference>
<name>A0A1H7L853_STRJI</name>
<dbReference type="STRING" id="235985.SAMN05414137_104389"/>
<protein>
    <recommendedName>
        <fullName evidence="3">Antibiotic biosynthesis monooxygenase</fullName>
    </recommendedName>
</protein>
<evidence type="ECO:0000313" key="2">
    <source>
        <dbReference type="Proteomes" id="UP000183015"/>
    </source>
</evidence>
<accession>A0A1H7L853</accession>
<dbReference type="EMBL" id="FOAZ01000004">
    <property type="protein sequence ID" value="SEK95182.1"/>
    <property type="molecule type" value="Genomic_DNA"/>
</dbReference>
<organism evidence="1 2">
    <name type="scientific">Streptacidiphilus jiangxiensis</name>
    <dbReference type="NCBI Taxonomy" id="235985"/>
    <lineage>
        <taxon>Bacteria</taxon>
        <taxon>Bacillati</taxon>
        <taxon>Actinomycetota</taxon>
        <taxon>Actinomycetes</taxon>
        <taxon>Kitasatosporales</taxon>
        <taxon>Streptomycetaceae</taxon>
        <taxon>Streptacidiphilus</taxon>
    </lineage>
</organism>
<evidence type="ECO:0008006" key="3">
    <source>
        <dbReference type="Google" id="ProtNLM"/>
    </source>
</evidence>